<sequence length="90" mass="9857">MNQCSELNLTTGTLTIYADRSSSSNYLSQLAHAHNSVFPDVPDVLKVHIVGETAQTKFESIKQDLEAVALITGVQCDDLFDIRCGENCPQ</sequence>
<gene>
    <name evidence="1" type="ORF">VMF7928_02170</name>
</gene>
<proteinExistence type="predicted"/>
<accession>A0ABM9A406</accession>
<protein>
    <submittedName>
        <fullName evidence="1">Uncharacterized protein</fullName>
    </submittedName>
</protein>
<dbReference type="Proteomes" id="UP000838748">
    <property type="component" value="Unassembled WGS sequence"/>
</dbReference>
<dbReference type="EMBL" id="CAKLDM010000002">
    <property type="protein sequence ID" value="CAH0539469.1"/>
    <property type="molecule type" value="Genomic_DNA"/>
</dbReference>
<evidence type="ECO:0000313" key="1">
    <source>
        <dbReference type="EMBL" id="CAH0539469.1"/>
    </source>
</evidence>
<comment type="caution">
    <text evidence="1">The sequence shown here is derived from an EMBL/GenBank/DDBJ whole genome shotgun (WGS) entry which is preliminary data.</text>
</comment>
<organism evidence="1 2">
    <name type="scientific">Vibrio marisflavi CECT 7928</name>
    <dbReference type="NCBI Taxonomy" id="634439"/>
    <lineage>
        <taxon>Bacteria</taxon>
        <taxon>Pseudomonadati</taxon>
        <taxon>Pseudomonadota</taxon>
        <taxon>Gammaproteobacteria</taxon>
        <taxon>Vibrionales</taxon>
        <taxon>Vibrionaceae</taxon>
        <taxon>Vibrio</taxon>
    </lineage>
</organism>
<evidence type="ECO:0000313" key="2">
    <source>
        <dbReference type="Proteomes" id="UP000838748"/>
    </source>
</evidence>
<dbReference type="RefSeq" id="WP_237361478.1">
    <property type="nucleotide sequence ID" value="NZ_CAKLDM010000002.1"/>
</dbReference>
<reference evidence="1" key="1">
    <citation type="submission" date="2021-11" db="EMBL/GenBank/DDBJ databases">
        <authorList>
            <person name="Rodrigo-Torres L."/>
            <person name="Arahal R. D."/>
            <person name="Lucena T."/>
        </authorList>
    </citation>
    <scope>NUCLEOTIDE SEQUENCE</scope>
    <source>
        <strain evidence="1">CECT 7928</strain>
    </source>
</reference>
<keyword evidence="2" id="KW-1185">Reference proteome</keyword>
<name>A0ABM9A406_9VIBR</name>